<name>A0A447CSL0_9BRAD</name>
<proteinExistence type="predicted"/>
<protein>
    <submittedName>
        <fullName evidence="1">Uncharacterized protein</fullName>
    </submittedName>
</protein>
<keyword evidence="2" id="KW-1185">Reference proteome</keyword>
<dbReference type="Proteomes" id="UP000289200">
    <property type="component" value="Unassembled WGS sequence"/>
</dbReference>
<evidence type="ECO:0000313" key="2">
    <source>
        <dbReference type="Proteomes" id="UP000289200"/>
    </source>
</evidence>
<organism evidence="1 2">
    <name type="scientific">Rhodoplanes serenus</name>
    <dbReference type="NCBI Taxonomy" id="200615"/>
    <lineage>
        <taxon>Bacteria</taxon>
        <taxon>Pseudomonadati</taxon>
        <taxon>Pseudomonadota</taxon>
        <taxon>Alphaproteobacteria</taxon>
        <taxon>Hyphomicrobiales</taxon>
        <taxon>Nitrobacteraceae</taxon>
        <taxon>Rhodoplanes</taxon>
    </lineage>
</organism>
<dbReference type="AlphaFoldDB" id="A0A447CSL0"/>
<accession>A0A447CSL0</accession>
<dbReference type="RefSeq" id="WP_129608924.1">
    <property type="nucleotide sequence ID" value="NZ_UWOC01000137.1"/>
</dbReference>
<dbReference type="EMBL" id="UWOC01000137">
    <property type="protein sequence ID" value="VCU08227.1"/>
    <property type="molecule type" value="Genomic_DNA"/>
</dbReference>
<evidence type="ECO:0000313" key="1">
    <source>
        <dbReference type="EMBL" id="VCU08227.1"/>
    </source>
</evidence>
<gene>
    <name evidence="1" type="ORF">RHODGE_RHODGE_02086</name>
</gene>
<sequence>MAAVPEQWPRGWPDEWLGSNPSLYRPDQWKVARDIEVAALRQIFLYPLALRVCNKTLLDPKGVPQAVAEVLDDLQRSEDWQLVPDLRDHAGSAERDPRSRYEEFAYFHEFVQPVLFGERTPEAPAVRLFRRSRNPGPLTVPLASGRSVLSHVERCDLFLYDNGLALLVLETSTPSKIEFSDRQSRSAALTLADVLDYVASVQLSGPMQTHAPGERVSWGNLDIVPGDLDLGNPDAFVAKHRTTPVLRHWAAILSPLRIAGYGKAGEVDGATWTSAIETRIPIMTYVSLTKEGVDNKAALWSISRGIGTGCVTSMLRMIPHFRTRRVLCTISSAPHATIASFRPTPPSHLRAMSLPAIISPL</sequence>
<reference evidence="2" key="1">
    <citation type="submission" date="2018-10" db="EMBL/GenBank/DDBJ databases">
        <authorList>
            <person name="Peiro R."/>
            <person name="Begona"/>
            <person name="Cbmso G."/>
            <person name="Lopez M."/>
            <person name="Gonzalez S."/>
            <person name="Sacristan E."/>
            <person name="Castillo E."/>
        </authorList>
    </citation>
    <scope>NUCLEOTIDE SEQUENCE [LARGE SCALE GENOMIC DNA]</scope>
</reference>
<comment type="caution">
    <text evidence="1">The sequence shown here is derived from an EMBL/GenBank/DDBJ whole genome shotgun (WGS) entry which is preliminary data.</text>
</comment>